<dbReference type="RefSeq" id="XP_004183660.1">
    <property type="nucleotide sequence ID" value="XM_004183612.1"/>
</dbReference>
<protein>
    <submittedName>
        <fullName evidence="2">Uncharacterized protein</fullName>
    </submittedName>
</protein>
<reference evidence="2 3" key="1">
    <citation type="submission" date="2012-10" db="EMBL/GenBank/DDBJ databases">
        <authorList>
            <person name="Zafar N."/>
            <person name="Inman J."/>
            <person name="Hall N."/>
            <person name="Lorenzi H."/>
            <person name="Caler E."/>
        </authorList>
    </citation>
    <scope>NUCLEOTIDE SEQUENCE [LARGE SCALE GENOMIC DNA]</scope>
    <source>
        <strain evidence="2 3">IP1</strain>
    </source>
</reference>
<dbReference type="AlphaFoldDB" id="A0A0A1TVB9"/>
<dbReference type="GeneID" id="14883185"/>
<feature type="region of interest" description="Disordered" evidence="1">
    <location>
        <begin position="53"/>
        <end position="84"/>
    </location>
</feature>
<dbReference type="KEGG" id="eiv:EIN_065990"/>
<keyword evidence="3" id="KW-1185">Reference proteome</keyword>
<feature type="region of interest" description="Disordered" evidence="1">
    <location>
        <begin position="1"/>
        <end position="26"/>
    </location>
</feature>
<name>A0A0A1TVB9_ENTIV</name>
<dbReference type="VEuPathDB" id="AmoebaDB:EIN_065990"/>
<accession>A0A0A1TVB9</accession>
<sequence>MSCGERRVFSGKPNKDELPPITSLSTKPTAHREYNVFYLTTSSSQRLLLKVDDSPELPRKHIDHDHNATQPAPHSKSEKQQIVQQERPAYHTLMKLKLPQYPIKTTATKRKEALFALREMQLAALKTARTEQVSTHEK</sequence>
<organism evidence="2 3">
    <name type="scientific">Entamoeba invadens IP1</name>
    <dbReference type="NCBI Taxonomy" id="370355"/>
    <lineage>
        <taxon>Eukaryota</taxon>
        <taxon>Amoebozoa</taxon>
        <taxon>Evosea</taxon>
        <taxon>Archamoebae</taxon>
        <taxon>Mastigamoebida</taxon>
        <taxon>Entamoebidae</taxon>
        <taxon>Entamoeba</taxon>
    </lineage>
</organism>
<evidence type="ECO:0000313" key="2">
    <source>
        <dbReference type="EMBL" id="ELP84314.1"/>
    </source>
</evidence>
<dbReference type="Proteomes" id="UP000014680">
    <property type="component" value="Unassembled WGS sequence"/>
</dbReference>
<gene>
    <name evidence="2" type="ORF">EIN_065990</name>
</gene>
<evidence type="ECO:0000256" key="1">
    <source>
        <dbReference type="SAM" id="MobiDB-lite"/>
    </source>
</evidence>
<feature type="compositionally biased region" description="Basic and acidic residues" evidence="1">
    <location>
        <begin position="53"/>
        <end position="67"/>
    </location>
</feature>
<evidence type="ECO:0000313" key="3">
    <source>
        <dbReference type="Proteomes" id="UP000014680"/>
    </source>
</evidence>
<proteinExistence type="predicted"/>
<dbReference type="EMBL" id="KB207140">
    <property type="protein sequence ID" value="ELP84314.1"/>
    <property type="molecule type" value="Genomic_DNA"/>
</dbReference>
<feature type="compositionally biased region" description="Basic and acidic residues" evidence="1">
    <location>
        <begin position="1"/>
        <end position="18"/>
    </location>
</feature>